<dbReference type="PRINTS" id="PR00081">
    <property type="entry name" value="GDHRDH"/>
</dbReference>
<dbReference type="InterPro" id="IPR020904">
    <property type="entry name" value="Sc_DH/Rdtase_CS"/>
</dbReference>
<dbReference type="GO" id="GO:0016491">
    <property type="term" value="F:oxidoreductase activity"/>
    <property type="evidence" value="ECO:0007669"/>
    <property type="project" value="UniProtKB-KW"/>
</dbReference>
<gene>
    <name evidence="4" type="ORF">HDA44_006241</name>
</gene>
<evidence type="ECO:0000313" key="4">
    <source>
        <dbReference type="EMBL" id="MBB5982900.1"/>
    </source>
</evidence>
<evidence type="ECO:0000256" key="3">
    <source>
        <dbReference type="RuleBase" id="RU000363"/>
    </source>
</evidence>
<comment type="caution">
    <text evidence="4">The sequence shown here is derived from an EMBL/GenBank/DDBJ whole genome shotgun (WGS) entry which is preliminary data.</text>
</comment>
<comment type="similarity">
    <text evidence="1 3">Belongs to the short-chain dehydrogenases/reductases (SDR) family.</text>
</comment>
<dbReference type="AlphaFoldDB" id="A0A841E1R4"/>
<dbReference type="PROSITE" id="PS00061">
    <property type="entry name" value="ADH_SHORT"/>
    <property type="match status" value="1"/>
</dbReference>
<reference evidence="4 5" key="1">
    <citation type="submission" date="2020-08" db="EMBL/GenBank/DDBJ databases">
        <title>Sequencing the genomes of 1000 actinobacteria strains.</title>
        <authorList>
            <person name="Klenk H.-P."/>
        </authorList>
    </citation>
    <scope>NUCLEOTIDE SEQUENCE [LARGE SCALE GENOMIC DNA]</scope>
    <source>
        <strain evidence="4 5">DSM 17294</strain>
    </source>
</reference>
<dbReference type="EMBL" id="JACHNF010000001">
    <property type="protein sequence ID" value="MBB5982900.1"/>
    <property type="molecule type" value="Genomic_DNA"/>
</dbReference>
<dbReference type="InterPro" id="IPR036291">
    <property type="entry name" value="NAD(P)-bd_dom_sf"/>
</dbReference>
<dbReference type="Gene3D" id="3.40.50.720">
    <property type="entry name" value="NAD(P)-binding Rossmann-like Domain"/>
    <property type="match status" value="1"/>
</dbReference>
<organism evidence="4 5">
    <name type="scientific">Kribbella solani</name>
    <dbReference type="NCBI Taxonomy" id="236067"/>
    <lineage>
        <taxon>Bacteria</taxon>
        <taxon>Bacillati</taxon>
        <taxon>Actinomycetota</taxon>
        <taxon>Actinomycetes</taxon>
        <taxon>Propionibacteriales</taxon>
        <taxon>Kribbellaceae</taxon>
        <taxon>Kribbella</taxon>
    </lineage>
</organism>
<keyword evidence="2" id="KW-0560">Oxidoreductase</keyword>
<dbReference type="Proteomes" id="UP000558997">
    <property type="component" value="Unassembled WGS sequence"/>
</dbReference>
<dbReference type="InterPro" id="IPR002347">
    <property type="entry name" value="SDR_fam"/>
</dbReference>
<dbReference type="PANTHER" id="PTHR43639:SF1">
    <property type="entry name" value="SHORT-CHAIN DEHYDROGENASE_REDUCTASE FAMILY PROTEIN"/>
    <property type="match status" value="1"/>
</dbReference>
<dbReference type="Pfam" id="PF00106">
    <property type="entry name" value="adh_short"/>
    <property type="match status" value="1"/>
</dbReference>
<dbReference type="RefSeq" id="WP_184840478.1">
    <property type="nucleotide sequence ID" value="NZ_BAAAVN010000002.1"/>
</dbReference>
<evidence type="ECO:0000256" key="2">
    <source>
        <dbReference type="ARBA" id="ARBA00023002"/>
    </source>
</evidence>
<dbReference type="PRINTS" id="PR00080">
    <property type="entry name" value="SDRFAMILY"/>
</dbReference>
<evidence type="ECO:0000313" key="5">
    <source>
        <dbReference type="Proteomes" id="UP000558997"/>
    </source>
</evidence>
<dbReference type="CDD" id="cd05233">
    <property type="entry name" value="SDR_c"/>
    <property type="match status" value="1"/>
</dbReference>
<name>A0A841E1R4_9ACTN</name>
<evidence type="ECO:0000256" key="1">
    <source>
        <dbReference type="ARBA" id="ARBA00006484"/>
    </source>
</evidence>
<protein>
    <submittedName>
        <fullName evidence="4">NAD(P)-dependent dehydrogenase (Short-subunit alcohol dehydrogenase family)</fullName>
    </submittedName>
</protein>
<dbReference type="SUPFAM" id="SSF51735">
    <property type="entry name" value="NAD(P)-binding Rossmann-fold domains"/>
    <property type="match status" value="1"/>
</dbReference>
<sequence length="251" mass="25959">MAQRTALVTGGSTGIGGAITDRLLADGMNVYVVQRTEDEVVAAEHQLRLASRLARLRIGAHDLSDAKQCARAVEACVAEFGALDVLVNNAGVTGPAAVDALGKFTDERIDQVIDVNLKAPLRLVREALPQLTGRGGVVVNIGSIAGRQAQADAAAYVASKAGLDGLTRALAYDLARLGVRVVCVAPGDVETETSRAAEYLADRAVAWGKVTPLRRPIVPTDVAATVAWVVSGEAGAVTGSTIYVDGGLTAY</sequence>
<proteinExistence type="inferred from homology"/>
<dbReference type="FunFam" id="3.40.50.720:FF:000084">
    <property type="entry name" value="Short-chain dehydrogenase reductase"/>
    <property type="match status" value="1"/>
</dbReference>
<accession>A0A841E1R4</accession>
<dbReference type="PANTHER" id="PTHR43639">
    <property type="entry name" value="OXIDOREDUCTASE, SHORT-CHAIN DEHYDROGENASE/REDUCTASE FAMILY (AFU_ORTHOLOGUE AFUA_5G02870)"/>
    <property type="match status" value="1"/>
</dbReference>
<keyword evidence="5" id="KW-1185">Reference proteome</keyword>